<dbReference type="EMBL" id="QPFP01000336">
    <property type="protein sequence ID" value="TEB16200.1"/>
    <property type="molecule type" value="Genomic_DNA"/>
</dbReference>
<gene>
    <name evidence="1" type="ORF">FA13DRAFT_1720959</name>
</gene>
<organism evidence="1 2">
    <name type="scientific">Coprinellus micaceus</name>
    <name type="common">Glistening ink-cap mushroom</name>
    <name type="synonym">Coprinus micaceus</name>
    <dbReference type="NCBI Taxonomy" id="71717"/>
    <lineage>
        <taxon>Eukaryota</taxon>
        <taxon>Fungi</taxon>
        <taxon>Dikarya</taxon>
        <taxon>Basidiomycota</taxon>
        <taxon>Agaricomycotina</taxon>
        <taxon>Agaricomycetes</taxon>
        <taxon>Agaricomycetidae</taxon>
        <taxon>Agaricales</taxon>
        <taxon>Agaricineae</taxon>
        <taxon>Psathyrellaceae</taxon>
        <taxon>Coprinellus</taxon>
    </lineage>
</organism>
<sequence length="300" mass="33364">MDGRPAGWESLDDGPAPRHRLLAFPPPQRYTLNEDGEEWTGCGVAGQIALQHIANVYPYVDINVVLLNKATETIAPSSRFYITVECGSVLREFRSQARGIYIWMMAGDLDLGGHLPISEYAIQFYMVIGERFRAIGLAKVVLDFMKTYKSEADGIHFNIVKICYKFSDAGVMGVMFINGGLGGAYDQVQRMARQGGTAFDMHEDMPVTFWPPGSPRCRVGGETYTALIEHTRMSQIKLKGTTRTNGQSERAWNEGLSNRRVQMYSSELYATNVSIFEYTVEASDKIGDRGGEGSVTVLKE</sequence>
<reference evidence="1 2" key="1">
    <citation type="journal article" date="2019" name="Nat. Ecol. Evol.">
        <title>Megaphylogeny resolves global patterns of mushroom evolution.</title>
        <authorList>
            <person name="Varga T."/>
            <person name="Krizsan K."/>
            <person name="Foldi C."/>
            <person name="Dima B."/>
            <person name="Sanchez-Garcia M."/>
            <person name="Sanchez-Ramirez S."/>
            <person name="Szollosi G.J."/>
            <person name="Szarkandi J.G."/>
            <person name="Papp V."/>
            <person name="Albert L."/>
            <person name="Andreopoulos W."/>
            <person name="Angelini C."/>
            <person name="Antonin V."/>
            <person name="Barry K.W."/>
            <person name="Bougher N.L."/>
            <person name="Buchanan P."/>
            <person name="Buyck B."/>
            <person name="Bense V."/>
            <person name="Catcheside P."/>
            <person name="Chovatia M."/>
            <person name="Cooper J."/>
            <person name="Damon W."/>
            <person name="Desjardin D."/>
            <person name="Finy P."/>
            <person name="Geml J."/>
            <person name="Haridas S."/>
            <person name="Hughes K."/>
            <person name="Justo A."/>
            <person name="Karasinski D."/>
            <person name="Kautmanova I."/>
            <person name="Kiss B."/>
            <person name="Kocsube S."/>
            <person name="Kotiranta H."/>
            <person name="LaButti K.M."/>
            <person name="Lechner B.E."/>
            <person name="Liimatainen K."/>
            <person name="Lipzen A."/>
            <person name="Lukacs Z."/>
            <person name="Mihaltcheva S."/>
            <person name="Morgado L.N."/>
            <person name="Niskanen T."/>
            <person name="Noordeloos M.E."/>
            <person name="Ohm R.A."/>
            <person name="Ortiz-Santana B."/>
            <person name="Ovrebo C."/>
            <person name="Racz N."/>
            <person name="Riley R."/>
            <person name="Savchenko A."/>
            <person name="Shiryaev A."/>
            <person name="Soop K."/>
            <person name="Spirin V."/>
            <person name="Szebenyi C."/>
            <person name="Tomsovsky M."/>
            <person name="Tulloss R.E."/>
            <person name="Uehling J."/>
            <person name="Grigoriev I.V."/>
            <person name="Vagvolgyi C."/>
            <person name="Papp T."/>
            <person name="Martin F.M."/>
            <person name="Miettinen O."/>
            <person name="Hibbett D.S."/>
            <person name="Nagy L.G."/>
        </authorList>
    </citation>
    <scope>NUCLEOTIDE SEQUENCE [LARGE SCALE GENOMIC DNA]</scope>
    <source>
        <strain evidence="1 2">FP101781</strain>
    </source>
</reference>
<dbReference type="AlphaFoldDB" id="A0A4Y7S516"/>
<evidence type="ECO:0000313" key="1">
    <source>
        <dbReference type="EMBL" id="TEB16200.1"/>
    </source>
</evidence>
<evidence type="ECO:0000313" key="2">
    <source>
        <dbReference type="Proteomes" id="UP000298030"/>
    </source>
</evidence>
<name>A0A4Y7S516_COPMI</name>
<accession>A0A4Y7S516</accession>
<comment type="caution">
    <text evidence="1">The sequence shown here is derived from an EMBL/GenBank/DDBJ whole genome shotgun (WGS) entry which is preliminary data.</text>
</comment>
<dbReference type="OrthoDB" id="3119193at2759"/>
<dbReference type="Proteomes" id="UP000298030">
    <property type="component" value="Unassembled WGS sequence"/>
</dbReference>
<proteinExistence type="predicted"/>
<keyword evidence="2" id="KW-1185">Reference proteome</keyword>
<protein>
    <submittedName>
        <fullName evidence="1">Uncharacterized protein</fullName>
    </submittedName>
</protein>